<keyword evidence="2" id="KW-0732">Signal</keyword>
<name>F1Z8M3_9SPHN</name>
<dbReference type="Proteomes" id="UP000004728">
    <property type="component" value="Unassembled WGS sequence"/>
</dbReference>
<evidence type="ECO:0000313" key="3">
    <source>
        <dbReference type="EMBL" id="EGD59002.1"/>
    </source>
</evidence>
<evidence type="ECO:0000256" key="2">
    <source>
        <dbReference type="SAM" id="SignalP"/>
    </source>
</evidence>
<dbReference type="AlphaFoldDB" id="F1Z8M3"/>
<dbReference type="InterPro" id="IPR024572">
    <property type="entry name" value="RcnB"/>
</dbReference>
<proteinExistence type="predicted"/>
<keyword evidence="4" id="KW-1185">Reference proteome</keyword>
<dbReference type="eggNOG" id="COG5455">
    <property type="taxonomic scope" value="Bacteria"/>
</dbReference>
<dbReference type="STRING" id="983920.Y88_1064"/>
<sequence>MRRTNGARAGIVAGLVVLAAISPMSAFAQHAPNGGGGQGGHSGGPGGGGQGGGGQSGGGQGGGFGGGQQSGGQYGGQRGSAGGMQGGDRGGRQVERERAPNGYSPPSMQGGGPSRPQSIDRRAYNHNFNADHGYHVGPYRAPYGYRYRRWGYGEVLPRAYWGRNYWMSDYWLFGLDVPPVDCEWVRYGPDALLIDIRTGEILQVIYGRFL</sequence>
<dbReference type="InParanoid" id="F1Z8M3"/>
<accession>F1Z8M3</accession>
<dbReference type="Pfam" id="PF11776">
    <property type="entry name" value="RcnB"/>
    <property type="match status" value="1"/>
</dbReference>
<feature type="signal peptide" evidence="2">
    <location>
        <begin position="1"/>
        <end position="28"/>
    </location>
</feature>
<evidence type="ECO:0000256" key="1">
    <source>
        <dbReference type="SAM" id="MobiDB-lite"/>
    </source>
</evidence>
<feature type="compositionally biased region" description="Gly residues" evidence="1">
    <location>
        <begin position="33"/>
        <end position="88"/>
    </location>
</feature>
<dbReference type="RefSeq" id="WP_008065764.1">
    <property type="nucleotide sequence ID" value="NZ_AQWK01000001.1"/>
</dbReference>
<feature type="chain" id="PRO_5005675843" description="Integral membrane protein" evidence="2">
    <location>
        <begin position="29"/>
        <end position="210"/>
    </location>
</feature>
<protein>
    <recommendedName>
        <fullName evidence="5">Integral membrane protein</fullName>
    </recommendedName>
</protein>
<dbReference type="Gene3D" id="3.10.450.160">
    <property type="entry name" value="inner membrane protein cigr"/>
    <property type="match status" value="1"/>
</dbReference>
<organism evidence="3 4">
    <name type="scientific">Novosphingobium nitrogenifigens DSM 19370</name>
    <dbReference type="NCBI Taxonomy" id="983920"/>
    <lineage>
        <taxon>Bacteria</taxon>
        <taxon>Pseudomonadati</taxon>
        <taxon>Pseudomonadota</taxon>
        <taxon>Alphaproteobacteria</taxon>
        <taxon>Sphingomonadales</taxon>
        <taxon>Sphingomonadaceae</taxon>
        <taxon>Novosphingobium</taxon>
    </lineage>
</organism>
<comment type="caution">
    <text evidence="3">The sequence shown here is derived from an EMBL/GenBank/DDBJ whole genome shotgun (WGS) entry which is preliminary data.</text>
</comment>
<evidence type="ECO:0000313" key="4">
    <source>
        <dbReference type="Proteomes" id="UP000004728"/>
    </source>
</evidence>
<evidence type="ECO:0008006" key="5">
    <source>
        <dbReference type="Google" id="ProtNLM"/>
    </source>
</evidence>
<feature type="region of interest" description="Disordered" evidence="1">
    <location>
        <begin position="30"/>
        <end position="120"/>
    </location>
</feature>
<reference evidence="3 4" key="1">
    <citation type="journal article" date="2012" name="J. Bacteriol.">
        <title>Draft Genome Sequence of Novosphingobium nitrogenifigens Y88T.</title>
        <authorList>
            <person name="Strabala T.J."/>
            <person name="Macdonald L."/>
            <person name="Liu V."/>
            <person name="Smit A.M."/>
        </authorList>
    </citation>
    <scope>NUCLEOTIDE SEQUENCE [LARGE SCALE GENOMIC DNA]</scope>
    <source>
        <strain evidence="3 4">DSM 19370</strain>
    </source>
</reference>
<dbReference type="HOGENOM" id="CLU_1309082_0_0_5"/>
<feature type="compositionally biased region" description="Basic and acidic residues" evidence="1">
    <location>
        <begin position="89"/>
        <end position="99"/>
    </location>
</feature>
<gene>
    <name evidence="3" type="ORF">Y88_1064</name>
</gene>
<dbReference type="EMBL" id="AEWJ01000037">
    <property type="protein sequence ID" value="EGD59002.1"/>
    <property type="molecule type" value="Genomic_DNA"/>
</dbReference>